<protein>
    <submittedName>
        <fullName evidence="1">Uncharacterized protein</fullName>
    </submittedName>
</protein>
<organism evidence="1 2">
    <name type="scientific">Portunus trituberculatus</name>
    <name type="common">Swimming crab</name>
    <name type="synonym">Neptunus trituberculatus</name>
    <dbReference type="NCBI Taxonomy" id="210409"/>
    <lineage>
        <taxon>Eukaryota</taxon>
        <taxon>Metazoa</taxon>
        <taxon>Ecdysozoa</taxon>
        <taxon>Arthropoda</taxon>
        <taxon>Crustacea</taxon>
        <taxon>Multicrustacea</taxon>
        <taxon>Malacostraca</taxon>
        <taxon>Eumalacostraca</taxon>
        <taxon>Eucarida</taxon>
        <taxon>Decapoda</taxon>
        <taxon>Pleocyemata</taxon>
        <taxon>Brachyura</taxon>
        <taxon>Eubrachyura</taxon>
        <taxon>Portunoidea</taxon>
        <taxon>Portunidae</taxon>
        <taxon>Portuninae</taxon>
        <taxon>Portunus</taxon>
    </lineage>
</organism>
<accession>A0A5B7D5Y1</accession>
<reference evidence="1 2" key="1">
    <citation type="submission" date="2019-05" db="EMBL/GenBank/DDBJ databases">
        <title>Another draft genome of Portunus trituberculatus and its Hox gene families provides insights of decapod evolution.</title>
        <authorList>
            <person name="Jeong J.-H."/>
            <person name="Song I."/>
            <person name="Kim S."/>
            <person name="Choi T."/>
            <person name="Kim D."/>
            <person name="Ryu S."/>
            <person name="Kim W."/>
        </authorList>
    </citation>
    <scope>NUCLEOTIDE SEQUENCE [LARGE SCALE GENOMIC DNA]</scope>
    <source>
        <tissue evidence="1">Muscle</tissue>
    </source>
</reference>
<dbReference type="Proteomes" id="UP000324222">
    <property type="component" value="Unassembled WGS sequence"/>
</dbReference>
<sequence>MGEDIRDLEQTCRKTISAAVNSDGLPQGRNTNTELLLPSPAAHLQPSPVQALQMHTFPFRLSLVAAELKSLKNGRQVVE</sequence>
<dbReference type="AlphaFoldDB" id="A0A5B7D5Y1"/>
<keyword evidence="2" id="KW-1185">Reference proteome</keyword>
<evidence type="ECO:0000313" key="2">
    <source>
        <dbReference type="Proteomes" id="UP000324222"/>
    </source>
</evidence>
<comment type="caution">
    <text evidence="1">The sequence shown here is derived from an EMBL/GenBank/DDBJ whole genome shotgun (WGS) entry which is preliminary data.</text>
</comment>
<name>A0A5B7D5Y1_PORTR</name>
<proteinExistence type="predicted"/>
<gene>
    <name evidence="1" type="ORF">E2C01_009501</name>
</gene>
<evidence type="ECO:0000313" key="1">
    <source>
        <dbReference type="EMBL" id="MPC16671.1"/>
    </source>
</evidence>
<dbReference type="EMBL" id="VSRR010000525">
    <property type="protein sequence ID" value="MPC16671.1"/>
    <property type="molecule type" value="Genomic_DNA"/>
</dbReference>